<feature type="DNA-binding region" description="OmpR/PhoB-type" evidence="2">
    <location>
        <begin position="2"/>
        <end position="107"/>
    </location>
</feature>
<gene>
    <name evidence="6" type="ORF">N5C39_11975</name>
</gene>
<sequence>MKKTYLIDGRVVFRSGQNELASQVNPDLTEILNEPCARCLEALLDAEGSIVPQAELYKAGWGEAYKDVAPNTLYQNILLARKAFRNIAESEDDFIITVPRKGFRFNETMTVTVRVSPENSVSVPDKKRSEPNSNGSKTLLLRDTAPTLLSRMPLPVAAIFFILALVIFIAGHFRYGATHHDDFTSEYDYAGAQKGCEVYVNKRQTVTSLKFEQFLKRWPGTTANCSRLPQRYITPYRNYHSVFYLSCNGKNKAERICSSGYLQLSE</sequence>
<dbReference type="RefSeq" id="WP_163332370.1">
    <property type="nucleotide sequence ID" value="NZ_JAOCAP010000005.1"/>
</dbReference>
<dbReference type="GO" id="GO:0000160">
    <property type="term" value="P:phosphorelay signal transduction system"/>
    <property type="evidence" value="ECO:0007669"/>
    <property type="project" value="InterPro"/>
</dbReference>
<feature type="domain" description="OmpR/PhoB-type" evidence="5">
    <location>
        <begin position="2"/>
        <end position="107"/>
    </location>
</feature>
<evidence type="ECO:0000256" key="1">
    <source>
        <dbReference type="ARBA" id="ARBA00023125"/>
    </source>
</evidence>
<dbReference type="InterPro" id="IPR001867">
    <property type="entry name" value="OmpR/PhoB-type_DNA-bd"/>
</dbReference>
<dbReference type="SMART" id="SM00862">
    <property type="entry name" value="Trans_reg_C"/>
    <property type="match status" value="1"/>
</dbReference>
<name>A0AA42PR12_9ENTR</name>
<dbReference type="SUPFAM" id="SSF46894">
    <property type="entry name" value="C-terminal effector domain of the bipartite response regulators"/>
    <property type="match status" value="1"/>
</dbReference>
<proteinExistence type="predicted"/>
<keyword evidence="4" id="KW-0812">Transmembrane</keyword>
<protein>
    <submittedName>
        <fullName evidence="6">Winged helix-turn-helix domain-containing protein</fullName>
    </submittedName>
</protein>
<dbReference type="PROSITE" id="PS51755">
    <property type="entry name" value="OMPR_PHOB"/>
    <property type="match status" value="1"/>
</dbReference>
<dbReference type="AlphaFoldDB" id="A0AA42PR12"/>
<feature type="region of interest" description="Disordered" evidence="3">
    <location>
        <begin position="116"/>
        <end position="138"/>
    </location>
</feature>
<evidence type="ECO:0000256" key="3">
    <source>
        <dbReference type="SAM" id="MobiDB-lite"/>
    </source>
</evidence>
<evidence type="ECO:0000256" key="2">
    <source>
        <dbReference type="PROSITE-ProRule" id="PRU01091"/>
    </source>
</evidence>
<dbReference type="InterPro" id="IPR016032">
    <property type="entry name" value="Sig_transdc_resp-reg_C-effctor"/>
</dbReference>
<dbReference type="Gene3D" id="1.10.10.10">
    <property type="entry name" value="Winged helix-like DNA-binding domain superfamily/Winged helix DNA-binding domain"/>
    <property type="match status" value="1"/>
</dbReference>
<comment type="caution">
    <text evidence="6">The sequence shown here is derived from an EMBL/GenBank/DDBJ whole genome shotgun (WGS) entry which is preliminary data.</text>
</comment>
<dbReference type="InterPro" id="IPR036388">
    <property type="entry name" value="WH-like_DNA-bd_sf"/>
</dbReference>
<feature type="transmembrane region" description="Helical" evidence="4">
    <location>
        <begin position="152"/>
        <end position="173"/>
    </location>
</feature>
<dbReference type="GO" id="GO:0006355">
    <property type="term" value="P:regulation of DNA-templated transcription"/>
    <property type="evidence" value="ECO:0007669"/>
    <property type="project" value="InterPro"/>
</dbReference>
<evidence type="ECO:0000259" key="5">
    <source>
        <dbReference type="PROSITE" id="PS51755"/>
    </source>
</evidence>
<dbReference type="Proteomes" id="UP001158416">
    <property type="component" value="Unassembled WGS sequence"/>
</dbReference>
<keyword evidence="1 2" id="KW-0238">DNA-binding</keyword>
<evidence type="ECO:0000256" key="4">
    <source>
        <dbReference type="SAM" id="Phobius"/>
    </source>
</evidence>
<organism evidence="6 7">
    <name type="scientific">Enterobacter bugandensis</name>
    <dbReference type="NCBI Taxonomy" id="881260"/>
    <lineage>
        <taxon>Bacteria</taxon>
        <taxon>Pseudomonadati</taxon>
        <taxon>Pseudomonadota</taxon>
        <taxon>Gammaproteobacteria</taxon>
        <taxon>Enterobacterales</taxon>
        <taxon>Enterobacteriaceae</taxon>
        <taxon>Enterobacter</taxon>
    </lineage>
</organism>
<dbReference type="Pfam" id="PF00486">
    <property type="entry name" value="Trans_reg_C"/>
    <property type="match status" value="1"/>
</dbReference>
<accession>A0AA42PR12</accession>
<keyword evidence="4" id="KW-0472">Membrane</keyword>
<dbReference type="GO" id="GO:0003677">
    <property type="term" value="F:DNA binding"/>
    <property type="evidence" value="ECO:0007669"/>
    <property type="project" value="UniProtKB-UniRule"/>
</dbReference>
<keyword evidence="4" id="KW-1133">Transmembrane helix</keyword>
<dbReference type="EMBL" id="JAOCAP010000005">
    <property type="protein sequence ID" value="MDH1319086.1"/>
    <property type="molecule type" value="Genomic_DNA"/>
</dbReference>
<evidence type="ECO:0000313" key="7">
    <source>
        <dbReference type="Proteomes" id="UP001158416"/>
    </source>
</evidence>
<evidence type="ECO:0000313" key="6">
    <source>
        <dbReference type="EMBL" id="MDH1319086.1"/>
    </source>
</evidence>
<reference evidence="6" key="1">
    <citation type="submission" date="2022-09" db="EMBL/GenBank/DDBJ databases">
        <title>Intensive care unit water sources are persistently colonized with multi-drug resistant bacteria and are the site of extensive horizontal gene transfer of antibiotic resistance genes.</title>
        <authorList>
            <person name="Diorio-Toth L."/>
        </authorList>
    </citation>
    <scope>NUCLEOTIDE SEQUENCE</scope>
    <source>
        <strain evidence="6">GD03936</strain>
    </source>
</reference>